<feature type="domain" description="SH3b" evidence="6">
    <location>
        <begin position="224"/>
        <end position="286"/>
    </location>
</feature>
<evidence type="ECO:0000259" key="6">
    <source>
        <dbReference type="PROSITE" id="PS51781"/>
    </source>
</evidence>
<dbReference type="SUPFAM" id="SSF53187">
    <property type="entry name" value="Zn-dependent exopeptidases"/>
    <property type="match status" value="1"/>
</dbReference>
<dbReference type="PROSITE" id="PS51272">
    <property type="entry name" value="SLH"/>
    <property type="match status" value="3"/>
</dbReference>
<dbReference type="Gene3D" id="2.30.30.40">
    <property type="entry name" value="SH3 Domains"/>
    <property type="match status" value="1"/>
</dbReference>
<dbReference type="PANTHER" id="PTHR30404:SF0">
    <property type="entry name" value="N-ACETYLMURAMOYL-L-ALANINE AMIDASE AMIC"/>
    <property type="match status" value="1"/>
</dbReference>
<protein>
    <submittedName>
        <fullName evidence="7">SH3 domain-containing protein</fullName>
    </submittedName>
</protein>
<evidence type="ECO:0000313" key="7">
    <source>
        <dbReference type="EMBL" id="QPC47566.1"/>
    </source>
</evidence>
<name>A0A7S8CCQ5_9BACI</name>
<dbReference type="EMBL" id="CP049742">
    <property type="protein sequence ID" value="QPC47566.1"/>
    <property type="molecule type" value="Genomic_DNA"/>
</dbReference>
<accession>A0A7S8CCQ5</accession>
<dbReference type="CDD" id="cd02696">
    <property type="entry name" value="MurNAc-LAA"/>
    <property type="match status" value="1"/>
</dbReference>
<dbReference type="Gene3D" id="3.40.630.40">
    <property type="entry name" value="Zn-dependent exopeptidases"/>
    <property type="match status" value="1"/>
</dbReference>
<dbReference type="SMART" id="SM00646">
    <property type="entry name" value="Ami_3"/>
    <property type="match status" value="1"/>
</dbReference>
<organism evidence="7 8">
    <name type="scientific">Mangrovibacillus cuniculi</name>
    <dbReference type="NCBI Taxonomy" id="2593652"/>
    <lineage>
        <taxon>Bacteria</taxon>
        <taxon>Bacillati</taxon>
        <taxon>Bacillota</taxon>
        <taxon>Bacilli</taxon>
        <taxon>Bacillales</taxon>
        <taxon>Bacillaceae</taxon>
        <taxon>Mangrovibacillus</taxon>
    </lineage>
</organism>
<evidence type="ECO:0000259" key="5">
    <source>
        <dbReference type="PROSITE" id="PS51272"/>
    </source>
</evidence>
<dbReference type="Pfam" id="PF08239">
    <property type="entry name" value="SH3_3"/>
    <property type="match status" value="1"/>
</dbReference>
<keyword evidence="2" id="KW-0378">Hydrolase</keyword>
<dbReference type="GO" id="GO:0030288">
    <property type="term" value="C:outer membrane-bounded periplasmic space"/>
    <property type="evidence" value="ECO:0007669"/>
    <property type="project" value="TreeGrafter"/>
</dbReference>
<keyword evidence="3" id="KW-0961">Cell wall biogenesis/degradation</keyword>
<dbReference type="Proteomes" id="UP000593626">
    <property type="component" value="Chromosome"/>
</dbReference>
<proteinExistence type="predicted"/>
<dbReference type="SMART" id="SM00287">
    <property type="entry name" value="SH3b"/>
    <property type="match status" value="1"/>
</dbReference>
<dbReference type="Pfam" id="PF01520">
    <property type="entry name" value="Amidase_3"/>
    <property type="match status" value="1"/>
</dbReference>
<evidence type="ECO:0000256" key="1">
    <source>
        <dbReference type="ARBA" id="ARBA00022729"/>
    </source>
</evidence>
<keyword evidence="8" id="KW-1185">Reference proteome</keyword>
<dbReference type="InterPro" id="IPR002508">
    <property type="entry name" value="MurNAc-LAA_cat"/>
</dbReference>
<dbReference type="GO" id="GO:0008745">
    <property type="term" value="F:N-acetylmuramoyl-L-alanine amidase activity"/>
    <property type="evidence" value="ECO:0007669"/>
    <property type="project" value="InterPro"/>
</dbReference>
<dbReference type="GO" id="GO:0071555">
    <property type="term" value="P:cell wall organization"/>
    <property type="evidence" value="ECO:0007669"/>
    <property type="project" value="UniProtKB-KW"/>
</dbReference>
<evidence type="ECO:0000256" key="4">
    <source>
        <dbReference type="SAM" id="SignalP"/>
    </source>
</evidence>
<feature type="domain" description="SLH" evidence="5">
    <location>
        <begin position="158"/>
        <end position="221"/>
    </location>
</feature>
<dbReference type="InterPro" id="IPR001119">
    <property type="entry name" value="SLH_dom"/>
</dbReference>
<dbReference type="KEGG" id="mcui:G8O30_11695"/>
<dbReference type="AlphaFoldDB" id="A0A7S8CCQ5"/>
<evidence type="ECO:0000313" key="8">
    <source>
        <dbReference type="Proteomes" id="UP000593626"/>
    </source>
</evidence>
<dbReference type="InterPro" id="IPR003646">
    <property type="entry name" value="SH3-like_bac-type"/>
</dbReference>
<feature type="domain" description="SLH" evidence="5">
    <location>
        <begin position="98"/>
        <end position="157"/>
    </location>
</feature>
<dbReference type="PROSITE" id="PS51781">
    <property type="entry name" value="SH3B"/>
    <property type="match status" value="1"/>
</dbReference>
<sequence>MKKMSRTLVAGLALTLTLASYNGNLVEVHANDNTVTEVANAPLLTDIPTRSKKEIDYLLTRSIITGYPDNTFRPSQYVTRGEAATLIGNSLGYSSDKRKTTFPDVPVSYFASGYIAQAAEAKVIGGYNDGTYRPYKQITRGEMAALLTRAYPSLSRSISVMFKDVPKGSMWESSVAKLLGNGITVGYPDLTFRPDNYVTREEFALFVARALNDSFRVAVPEIASETRTVTADVLNVRSGPSTSYDIVGKLLMGTSVQVLKVEGSWAYISLGTLTGYVSTSYLAPVSQPSNPEISRYIALDAGHGGTDPGAVGNNLHESEIVLDVTKKVQAILEKKGIKVYLTRPDNTFVSLDDRVKKAVNAKVDTFVSIHANSFTNSSANGTETYYSAAALSQRAEDSKQLATFIQTRLVKALKTNDRGVKDANFRVISTIPVPAALVELAFISNVNDAQKLASQAYRNAAAEAIAGGIEDYYNWKLK</sequence>
<evidence type="ECO:0000256" key="3">
    <source>
        <dbReference type="ARBA" id="ARBA00023316"/>
    </source>
</evidence>
<reference evidence="7 8" key="1">
    <citation type="submission" date="2019-07" db="EMBL/GenBank/DDBJ databases">
        <title>Genome sequence of 2 isolates from Red Sea Mangroves.</title>
        <authorList>
            <person name="Sefrji F."/>
            <person name="Michoud G."/>
            <person name="Merlino G."/>
            <person name="Daffonchio D."/>
        </authorList>
    </citation>
    <scope>NUCLEOTIDE SEQUENCE [LARGE SCALE GENOMIC DNA]</scope>
    <source>
        <strain evidence="7 8">R1DC41</strain>
    </source>
</reference>
<dbReference type="RefSeq" id="WP_239672237.1">
    <property type="nucleotide sequence ID" value="NZ_CP049742.1"/>
</dbReference>
<feature type="domain" description="SLH" evidence="5">
    <location>
        <begin position="38"/>
        <end position="97"/>
    </location>
</feature>
<keyword evidence="1 4" id="KW-0732">Signal</keyword>
<dbReference type="PANTHER" id="PTHR30404">
    <property type="entry name" value="N-ACETYLMURAMOYL-L-ALANINE AMIDASE"/>
    <property type="match status" value="1"/>
</dbReference>
<gene>
    <name evidence="7" type="ORF">G8O30_11695</name>
</gene>
<dbReference type="InterPro" id="IPR050695">
    <property type="entry name" value="N-acetylmuramoyl_amidase_3"/>
</dbReference>
<feature type="chain" id="PRO_5039509873" evidence="4">
    <location>
        <begin position="23"/>
        <end position="478"/>
    </location>
</feature>
<feature type="signal peptide" evidence="4">
    <location>
        <begin position="1"/>
        <end position="22"/>
    </location>
</feature>
<dbReference type="Pfam" id="PF00395">
    <property type="entry name" value="SLH"/>
    <property type="match status" value="3"/>
</dbReference>
<dbReference type="GO" id="GO:0009253">
    <property type="term" value="P:peptidoglycan catabolic process"/>
    <property type="evidence" value="ECO:0007669"/>
    <property type="project" value="InterPro"/>
</dbReference>
<evidence type="ECO:0000256" key="2">
    <source>
        <dbReference type="ARBA" id="ARBA00022801"/>
    </source>
</evidence>